<reference evidence="4" key="2">
    <citation type="submission" date="2025-09" db="UniProtKB">
        <authorList>
            <consortium name="Ensembl"/>
        </authorList>
    </citation>
    <scope>IDENTIFICATION</scope>
</reference>
<dbReference type="GO" id="GO:0016020">
    <property type="term" value="C:membrane"/>
    <property type="evidence" value="ECO:0007669"/>
    <property type="project" value="UniProtKB-SubCell"/>
</dbReference>
<feature type="transmembrane region" description="Helical" evidence="3">
    <location>
        <begin position="424"/>
        <end position="448"/>
    </location>
</feature>
<evidence type="ECO:0000256" key="3">
    <source>
        <dbReference type="SAM" id="Phobius"/>
    </source>
</evidence>
<proteinExistence type="predicted"/>
<feature type="transmembrane region" description="Helical" evidence="3">
    <location>
        <begin position="330"/>
        <end position="349"/>
    </location>
</feature>
<feature type="transmembrane region" description="Helical" evidence="3">
    <location>
        <begin position="145"/>
        <end position="163"/>
    </location>
</feature>
<evidence type="ECO:0000313" key="4">
    <source>
        <dbReference type="Ensembl" id="ENSGMOP00000013090.2"/>
    </source>
</evidence>
<feature type="region of interest" description="Disordered" evidence="2">
    <location>
        <begin position="1"/>
        <end position="59"/>
    </location>
</feature>
<dbReference type="OrthoDB" id="6499973at2759"/>
<reference evidence="4" key="1">
    <citation type="submission" date="2025-08" db="UniProtKB">
        <authorList>
            <consortium name="Ensembl"/>
        </authorList>
    </citation>
    <scope>IDENTIFICATION</scope>
</reference>
<dbReference type="AlphaFoldDB" id="A0A8C4ZFS5"/>
<dbReference type="SUPFAM" id="SSF103473">
    <property type="entry name" value="MFS general substrate transporter"/>
    <property type="match status" value="1"/>
</dbReference>
<comment type="subcellular location">
    <subcellularLocation>
        <location evidence="1">Membrane</location>
        <topology evidence="1">Multi-pass membrane protein</topology>
    </subcellularLocation>
</comment>
<keyword evidence="3" id="KW-0812">Transmembrane</keyword>
<organism evidence="4 5">
    <name type="scientific">Gadus morhua</name>
    <name type="common">Atlantic cod</name>
    <dbReference type="NCBI Taxonomy" id="8049"/>
    <lineage>
        <taxon>Eukaryota</taxon>
        <taxon>Metazoa</taxon>
        <taxon>Chordata</taxon>
        <taxon>Craniata</taxon>
        <taxon>Vertebrata</taxon>
        <taxon>Euteleostomi</taxon>
        <taxon>Actinopterygii</taxon>
        <taxon>Neopterygii</taxon>
        <taxon>Teleostei</taxon>
        <taxon>Neoteleostei</taxon>
        <taxon>Acanthomorphata</taxon>
        <taxon>Zeiogadaria</taxon>
        <taxon>Gadariae</taxon>
        <taxon>Gadiformes</taxon>
        <taxon>Gadoidei</taxon>
        <taxon>Gadidae</taxon>
        <taxon>Gadus</taxon>
    </lineage>
</organism>
<feature type="transmembrane region" description="Helical" evidence="3">
    <location>
        <begin position="230"/>
        <end position="252"/>
    </location>
</feature>
<feature type="transmembrane region" description="Helical" evidence="3">
    <location>
        <begin position="460"/>
        <end position="478"/>
    </location>
</feature>
<feature type="transmembrane region" description="Helical" evidence="3">
    <location>
        <begin position="264"/>
        <end position="282"/>
    </location>
</feature>
<feature type="transmembrane region" description="Helical" evidence="3">
    <location>
        <begin position="369"/>
        <end position="387"/>
    </location>
</feature>
<evidence type="ECO:0008006" key="6">
    <source>
        <dbReference type="Google" id="ProtNLM"/>
    </source>
</evidence>
<feature type="transmembrane region" description="Helical" evidence="3">
    <location>
        <begin position="490"/>
        <end position="512"/>
    </location>
</feature>
<evidence type="ECO:0000256" key="1">
    <source>
        <dbReference type="ARBA" id="ARBA00004141"/>
    </source>
</evidence>
<dbReference type="OMA" id="AWCNGSI"/>
<dbReference type="PANTHER" id="PTHR11360">
    <property type="entry name" value="MONOCARBOXYLATE TRANSPORTER"/>
    <property type="match status" value="1"/>
</dbReference>
<dbReference type="Ensembl" id="ENSGMOT00000013438.2">
    <property type="protein sequence ID" value="ENSGMOP00000013090.2"/>
    <property type="gene ID" value="ENSGMOG00000012225.2"/>
</dbReference>
<keyword evidence="5" id="KW-1185">Reference proteome</keyword>
<sequence length="558" mass="59384">MGVHGEEQQGDPSNGDFRSEQTPVDPAEMEQNKGSGAAHDPDSSRPVEDGKKTAKSECNVAPEESTVHLIDTVCTPPGSPCRDARSPGAGVDFVPPDGGFGWIVVFAATWCNGSIFGIQNSFGILNMMLMEEHADPNDQRSQFKVAWVGALAMGMIFLCSPVVSMFTDHFGCRRTAVGGATVAFIGLLGTSFATSLPLRYFTYGILFGCGSSFAFQPSLVILGHYFRRRLGLANGVVTAGASLFSMGLPVLLQKVAKPLGLCRTFQILSIFMLVQALLALTFRPLLPAGLGCGPGGMPSAPSGPADPQASRGSRALAQVRRYFNLRVFHIVTYRVWAFGVATAVLGYFVPYMHLMSFVKEQFKETDKEWVLLACIGASSGVGRLAFGKIGDLVPGLQKIYMQATSFMVLGLMCILIPQCWVFEGLVAVCVLLGLCDGCFLTLMAPVAFQLVGPMRASQAIGYLLGLMAIPMTAGPPLAGLLHDHFGDFTLAFSLSGVPPIVGGVVLFLVPLIHRRLQAGQQGASPEDPGPADHMLSQEPKSSSNGGLLPGYTDVETHI</sequence>
<feature type="region of interest" description="Disordered" evidence="2">
    <location>
        <begin position="519"/>
        <end position="549"/>
    </location>
</feature>
<dbReference type="InterPro" id="IPR050327">
    <property type="entry name" value="Proton-linked_MCT"/>
</dbReference>
<dbReference type="PANTHER" id="PTHR11360:SF123">
    <property type="entry name" value="MONOCARBOXYLATE TRANSPORTER 8"/>
    <property type="match status" value="1"/>
</dbReference>
<dbReference type="InterPro" id="IPR011701">
    <property type="entry name" value="MFS"/>
</dbReference>
<feature type="compositionally biased region" description="Basic and acidic residues" evidence="2">
    <location>
        <begin position="39"/>
        <end position="55"/>
    </location>
</feature>
<accession>A0A8C4ZFS5</accession>
<dbReference type="GO" id="GO:0015349">
    <property type="term" value="F:thyroid hormone transmembrane transporter activity"/>
    <property type="evidence" value="ECO:0007669"/>
    <property type="project" value="TreeGrafter"/>
</dbReference>
<name>A0A8C4ZFS5_GADMO</name>
<feature type="transmembrane region" description="Helical" evidence="3">
    <location>
        <begin position="200"/>
        <end position="223"/>
    </location>
</feature>
<keyword evidence="3" id="KW-1133">Transmembrane helix</keyword>
<dbReference type="InterPro" id="IPR036259">
    <property type="entry name" value="MFS_trans_sf"/>
</dbReference>
<feature type="transmembrane region" description="Helical" evidence="3">
    <location>
        <begin position="399"/>
        <end position="418"/>
    </location>
</feature>
<dbReference type="Pfam" id="PF07690">
    <property type="entry name" value="MFS_1"/>
    <property type="match status" value="1"/>
</dbReference>
<dbReference type="Proteomes" id="UP000694546">
    <property type="component" value="Chromosome 10"/>
</dbReference>
<evidence type="ECO:0000256" key="2">
    <source>
        <dbReference type="SAM" id="MobiDB-lite"/>
    </source>
</evidence>
<evidence type="ECO:0000313" key="5">
    <source>
        <dbReference type="Proteomes" id="UP000694546"/>
    </source>
</evidence>
<gene>
    <name evidence="4" type="primary">slc16a2</name>
</gene>
<protein>
    <recommendedName>
        <fullName evidence="6">Monocarboxylate transporter 8</fullName>
    </recommendedName>
</protein>
<dbReference type="Gene3D" id="1.20.1250.20">
    <property type="entry name" value="MFS general substrate transporter like domains"/>
    <property type="match status" value="2"/>
</dbReference>
<dbReference type="GeneTree" id="ENSGT00940000159450"/>
<keyword evidence="3" id="KW-0472">Membrane</keyword>